<proteinExistence type="predicted"/>
<keyword evidence="3" id="KW-1185">Reference proteome</keyword>
<dbReference type="AlphaFoldDB" id="A0A482XMR8"/>
<name>A0A482XMR8_LAOST</name>
<protein>
    <recommendedName>
        <fullName evidence="4">G-protein coupled receptors family 1 profile domain-containing protein</fullName>
    </recommendedName>
</protein>
<organism evidence="2 3">
    <name type="scientific">Laodelphax striatellus</name>
    <name type="common">Small brown planthopper</name>
    <name type="synonym">Delphax striatella</name>
    <dbReference type="NCBI Taxonomy" id="195883"/>
    <lineage>
        <taxon>Eukaryota</taxon>
        <taxon>Metazoa</taxon>
        <taxon>Ecdysozoa</taxon>
        <taxon>Arthropoda</taxon>
        <taxon>Hexapoda</taxon>
        <taxon>Insecta</taxon>
        <taxon>Pterygota</taxon>
        <taxon>Neoptera</taxon>
        <taxon>Paraneoptera</taxon>
        <taxon>Hemiptera</taxon>
        <taxon>Auchenorrhyncha</taxon>
        <taxon>Fulgoroidea</taxon>
        <taxon>Delphacidae</taxon>
        <taxon>Criomorphinae</taxon>
        <taxon>Laodelphax</taxon>
    </lineage>
</organism>
<dbReference type="InParanoid" id="A0A482XMR8"/>
<gene>
    <name evidence="2" type="ORF">LSTR_LSTR009303</name>
</gene>
<dbReference type="Proteomes" id="UP000291343">
    <property type="component" value="Unassembled WGS sequence"/>
</dbReference>
<sequence>MVIKRFEQKRILQTITLRGPQFFLLDELTILKTSHNLKMDGDFYDGTVMNTDDIVLQLAGMGTHEHEHNPMSSEEIVINGTYILSESNNSVTIVYQDLDSIPLFQGYPTALLRFASVCCLLFMMVGIPGNLITIIALFRCKKLVAKVPCRIISIASIATDDGILYDVAHVTEWERNQMTRERRMSAPLSAETDGARGNTLVAKVPCRIISNASIATDDGILYDVAHVTEWERNQMTRERRMSAPLSAETDGARGNTVQCCQRSCRRMARAGNLFLWLPKRFHAACFKGDLTAVLA</sequence>
<evidence type="ECO:0008006" key="4">
    <source>
        <dbReference type="Google" id="ProtNLM"/>
    </source>
</evidence>
<keyword evidence="1" id="KW-1133">Transmembrane helix</keyword>
<accession>A0A482XMR8</accession>
<evidence type="ECO:0000256" key="1">
    <source>
        <dbReference type="SAM" id="Phobius"/>
    </source>
</evidence>
<dbReference type="STRING" id="195883.A0A482XMR8"/>
<reference evidence="2 3" key="1">
    <citation type="journal article" date="2017" name="Gigascience">
        <title>Genome sequence of the small brown planthopper, Laodelphax striatellus.</title>
        <authorList>
            <person name="Zhu J."/>
            <person name="Jiang F."/>
            <person name="Wang X."/>
            <person name="Yang P."/>
            <person name="Bao Y."/>
            <person name="Zhao W."/>
            <person name="Wang W."/>
            <person name="Lu H."/>
            <person name="Wang Q."/>
            <person name="Cui N."/>
            <person name="Li J."/>
            <person name="Chen X."/>
            <person name="Luo L."/>
            <person name="Yu J."/>
            <person name="Kang L."/>
            <person name="Cui F."/>
        </authorList>
    </citation>
    <scope>NUCLEOTIDE SEQUENCE [LARGE SCALE GENOMIC DNA]</scope>
    <source>
        <strain evidence="2">Lst14</strain>
    </source>
</reference>
<dbReference type="OrthoDB" id="10044919at2759"/>
<evidence type="ECO:0000313" key="2">
    <source>
        <dbReference type="EMBL" id="RZF46521.1"/>
    </source>
</evidence>
<keyword evidence="1" id="KW-0812">Transmembrane</keyword>
<keyword evidence="1" id="KW-0472">Membrane</keyword>
<feature type="transmembrane region" description="Helical" evidence="1">
    <location>
        <begin position="110"/>
        <end position="138"/>
    </location>
</feature>
<comment type="caution">
    <text evidence="2">The sequence shown here is derived from an EMBL/GenBank/DDBJ whole genome shotgun (WGS) entry which is preliminary data.</text>
</comment>
<evidence type="ECO:0000313" key="3">
    <source>
        <dbReference type="Proteomes" id="UP000291343"/>
    </source>
</evidence>
<dbReference type="EMBL" id="QKKF02006119">
    <property type="protein sequence ID" value="RZF46521.1"/>
    <property type="molecule type" value="Genomic_DNA"/>
</dbReference>